<keyword evidence="3 5" id="KW-1133">Transmembrane helix</keyword>
<dbReference type="InterPro" id="IPR036259">
    <property type="entry name" value="MFS_trans_sf"/>
</dbReference>
<evidence type="ECO:0000259" key="6">
    <source>
        <dbReference type="PROSITE" id="PS50850"/>
    </source>
</evidence>
<evidence type="ECO:0000256" key="1">
    <source>
        <dbReference type="ARBA" id="ARBA00004141"/>
    </source>
</evidence>
<keyword evidence="2 5" id="KW-0812">Transmembrane</keyword>
<dbReference type="PROSITE" id="PS50850">
    <property type="entry name" value="MFS"/>
    <property type="match status" value="1"/>
</dbReference>
<organism evidence="7 8">
    <name type="scientific">Pseudomassariella vexata</name>
    <dbReference type="NCBI Taxonomy" id="1141098"/>
    <lineage>
        <taxon>Eukaryota</taxon>
        <taxon>Fungi</taxon>
        <taxon>Dikarya</taxon>
        <taxon>Ascomycota</taxon>
        <taxon>Pezizomycotina</taxon>
        <taxon>Sordariomycetes</taxon>
        <taxon>Xylariomycetidae</taxon>
        <taxon>Amphisphaeriales</taxon>
        <taxon>Pseudomassariaceae</taxon>
        <taxon>Pseudomassariella</taxon>
    </lineage>
</organism>
<protein>
    <submittedName>
        <fullName evidence="7">Major facilitator superfamily transporter</fullName>
    </submittedName>
</protein>
<dbReference type="SUPFAM" id="SSF103473">
    <property type="entry name" value="MFS general substrate transporter"/>
    <property type="match status" value="1"/>
</dbReference>
<dbReference type="InterPro" id="IPR011701">
    <property type="entry name" value="MFS"/>
</dbReference>
<dbReference type="Pfam" id="PF07690">
    <property type="entry name" value="MFS_1"/>
    <property type="match status" value="1"/>
</dbReference>
<evidence type="ECO:0000313" key="8">
    <source>
        <dbReference type="Proteomes" id="UP000193689"/>
    </source>
</evidence>
<feature type="transmembrane region" description="Helical" evidence="5">
    <location>
        <begin position="287"/>
        <end position="309"/>
    </location>
</feature>
<evidence type="ECO:0000256" key="3">
    <source>
        <dbReference type="ARBA" id="ARBA00022989"/>
    </source>
</evidence>
<dbReference type="EMBL" id="MCFJ01000001">
    <property type="protein sequence ID" value="ORY71908.1"/>
    <property type="molecule type" value="Genomic_DNA"/>
</dbReference>
<dbReference type="GO" id="GO:0022857">
    <property type="term" value="F:transmembrane transporter activity"/>
    <property type="evidence" value="ECO:0007669"/>
    <property type="project" value="InterPro"/>
</dbReference>
<keyword evidence="4 5" id="KW-0472">Membrane</keyword>
<dbReference type="AlphaFoldDB" id="A0A1Y2EK37"/>
<dbReference type="PANTHER" id="PTHR23502">
    <property type="entry name" value="MAJOR FACILITATOR SUPERFAMILY"/>
    <property type="match status" value="1"/>
</dbReference>
<feature type="transmembrane region" description="Helical" evidence="5">
    <location>
        <begin position="35"/>
        <end position="58"/>
    </location>
</feature>
<evidence type="ECO:0000256" key="4">
    <source>
        <dbReference type="ARBA" id="ARBA00023136"/>
    </source>
</evidence>
<feature type="transmembrane region" description="Helical" evidence="5">
    <location>
        <begin position="102"/>
        <end position="120"/>
    </location>
</feature>
<accession>A0A1Y2EK37</accession>
<dbReference type="Gene3D" id="1.20.1250.20">
    <property type="entry name" value="MFS general substrate transporter like domains"/>
    <property type="match status" value="1"/>
</dbReference>
<feature type="transmembrane region" description="Helical" evidence="5">
    <location>
        <begin position="379"/>
        <end position="403"/>
    </location>
</feature>
<feature type="transmembrane region" description="Helical" evidence="5">
    <location>
        <begin position="70"/>
        <end position="90"/>
    </location>
</feature>
<evidence type="ECO:0000313" key="7">
    <source>
        <dbReference type="EMBL" id="ORY71908.1"/>
    </source>
</evidence>
<comment type="caution">
    <text evidence="7">The sequence shown here is derived from an EMBL/GenBank/DDBJ whole genome shotgun (WGS) entry which is preliminary data.</text>
</comment>
<dbReference type="RefSeq" id="XP_040721500.1">
    <property type="nucleotide sequence ID" value="XM_040864709.1"/>
</dbReference>
<feature type="transmembrane region" description="Helical" evidence="5">
    <location>
        <begin position="415"/>
        <end position="434"/>
    </location>
</feature>
<comment type="subcellular location">
    <subcellularLocation>
        <location evidence="1">Membrane</location>
        <topology evidence="1">Multi-pass membrane protein</topology>
    </subcellularLocation>
</comment>
<dbReference type="InParanoid" id="A0A1Y2EK37"/>
<dbReference type="STRING" id="1141098.A0A1Y2EK37"/>
<dbReference type="GeneID" id="63780921"/>
<dbReference type="InterPro" id="IPR020846">
    <property type="entry name" value="MFS_dom"/>
</dbReference>
<feature type="domain" description="Major facilitator superfamily (MFS) profile" evidence="6">
    <location>
        <begin position="36"/>
        <end position="464"/>
    </location>
</feature>
<dbReference type="OrthoDB" id="440553at2759"/>
<gene>
    <name evidence="7" type="ORF">BCR38DRAFT_493696</name>
</gene>
<dbReference type="PANTHER" id="PTHR23502:SF151">
    <property type="entry name" value="MAJOR FACILITATOR SUPERFAMILY (MFS) PROFILE DOMAIN-CONTAINING PROTEIN"/>
    <property type="match status" value="1"/>
</dbReference>
<proteinExistence type="predicted"/>
<dbReference type="Proteomes" id="UP000193689">
    <property type="component" value="Unassembled WGS sequence"/>
</dbReference>
<dbReference type="GO" id="GO:0005886">
    <property type="term" value="C:plasma membrane"/>
    <property type="evidence" value="ECO:0007669"/>
    <property type="project" value="TreeGrafter"/>
</dbReference>
<feature type="transmembrane region" description="Helical" evidence="5">
    <location>
        <begin position="440"/>
        <end position="461"/>
    </location>
</feature>
<reference evidence="7 8" key="1">
    <citation type="submission" date="2016-07" db="EMBL/GenBank/DDBJ databases">
        <title>Pervasive Adenine N6-methylation of Active Genes in Fungi.</title>
        <authorList>
            <consortium name="DOE Joint Genome Institute"/>
            <person name="Mondo S.J."/>
            <person name="Dannebaum R.O."/>
            <person name="Kuo R.C."/>
            <person name="Labutti K."/>
            <person name="Haridas S."/>
            <person name="Kuo A."/>
            <person name="Salamov A."/>
            <person name="Ahrendt S.R."/>
            <person name="Lipzen A."/>
            <person name="Sullivan W."/>
            <person name="Andreopoulos W.B."/>
            <person name="Clum A."/>
            <person name="Lindquist E."/>
            <person name="Daum C."/>
            <person name="Ramamoorthy G.K."/>
            <person name="Gryganskyi A."/>
            <person name="Culley D."/>
            <person name="Magnuson J.K."/>
            <person name="James T.Y."/>
            <person name="O'Malley M.A."/>
            <person name="Stajich J.E."/>
            <person name="Spatafora J.W."/>
            <person name="Visel A."/>
            <person name="Grigoriev I.V."/>
        </authorList>
    </citation>
    <scope>NUCLEOTIDE SEQUENCE [LARGE SCALE GENOMIC DNA]</scope>
    <source>
        <strain evidence="7 8">CBS 129021</strain>
    </source>
</reference>
<evidence type="ECO:0000256" key="5">
    <source>
        <dbReference type="SAM" id="Phobius"/>
    </source>
</evidence>
<name>A0A1Y2EK37_9PEZI</name>
<keyword evidence="8" id="KW-1185">Reference proteome</keyword>
<evidence type="ECO:0000256" key="2">
    <source>
        <dbReference type="ARBA" id="ARBA00022692"/>
    </source>
</evidence>
<sequence length="477" mass="51689">MAGGNEALVPSDPRNNTQPLAQSRYTVWTPQERRLFVCVLGYLALASSLSANIYFPLIDVLVERYAVSTQAINLTITLFIVFQGVTPSFWSPLSDTWGRRPVYLCTFTVFTLASLGLSIVDRNYPALLLLRALQSVGSSAVVSLAYASVADVVAPSERGAYLAPMLMTVNLGPCIGPVVGGGIVVATGDPRWCFRALLIFGSSATLMIGWIMSETKRSIVGNGAVPARGIWRTWWTLLCHPSQPAAVAPHCLVRRRISRALAFRAPPALWFCVQTSLAPIFGLQYGFNPFEVGLCFLAGGAGVIAAGFVSGKLMDWNYKHVAREAGLPIDHVHGDDVERFPIEQARTRGSIVIILVSLCIVIGYGWVIEVRTHPAVPLVFQACIGCKSATLHQIYGALIVDIFPGRTATAAASKNIMRCTLAGILVAVLDPLVGALGYGWVFTLLGIFDAATCILAVLALNRWGRTWRNRRKVNQDE</sequence>
<feature type="transmembrane region" description="Helical" evidence="5">
    <location>
        <begin position="161"/>
        <end position="186"/>
    </location>
</feature>
<feature type="transmembrane region" description="Helical" evidence="5">
    <location>
        <begin position="192"/>
        <end position="212"/>
    </location>
</feature>
<feature type="transmembrane region" description="Helical" evidence="5">
    <location>
        <begin position="349"/>
        <end position="367"/>
    </location>
</feature>
<feature type="transmembrane region" description="Helical" evidence="5">
    <location>
        <begin position="126"/>
        <end position="149"/>
    </location>
</feature>